<dbReference type="AlphaFoldDB" id="A0A5N6V4I0"/>
<evidence type="ECO:0000313" key="3">
    <source>
        <dbReference type="Proteomes" id="UP000326950"/>
    </source>
</evidence>
<keyword evidence="1" id="KW-0732">Signal</keyword>
<keyword evidence="3" id="KW-1185">Reference proteome</keyword>
<evidence type="ECO:0000313" key="2">
    <source>
        <dbReference type="EMBL" id="KAE8165693.1"/>
    </source>
</evidence>
<organism evidence="2 3">
    <name type="scientific">Aspergillus tamarii</name>
    <dbReference type="NCBI Taxonomy" id="41984"/>
    <lineage>
        <taxon>Eukaryota</taxon>
        <taxon>Fungi</taxon>
        <taxon>Dikarya</taxon>
        <taxon>Ascomycota</taxon>
        <taxon>Pezizomycotina</taxon>
        <taxon>Eurotiomycetes</taxon>
        <taxon>Eurotiomycetidae</taxon>
        <taxon>Eurotiales</taxon>
        <taxon>Aspergillaceae</taxon>
        <taxon>Aspergillus</taxon>
        <taxon>Aspergillus subgen. Circumdati</taxon>
    </lineage>
</organism>
<sequence>MFVARTPSKRHSIRSICIPFCLVSLFLFLISNARHGAAIDPCDYHRGRTKS</sequence>
<dbReference type="Proteomes" id="UP000326950">
    <property type="component" value="Unassembled WGS sequence"/>
</dbReference>
<feature type="chain" id="PRO_5025035533" evidence="1">
    <location>
        <begin position="34"/>
        <end position="51"/>
    </location>
</feature>
<dbReference type="EMBL" id="ML738599">
    <property type="protein sequence ID" value="KAE8165693.1"/>
    <property type="molecule type" value="Genomic_DNA"/>
</dbReference>
<gene>
    <name evidence="2" type="ORF">BDV40DRAFT_258073</name>
</gene>
<evidence type="ECO:0000256" key="1">
    <source>
        <dbReference type="SAM" id="SignalP"/>
    </source>
</evidence>
<accession>A0A5N6V4I0</accession>
<protein>
    <submittedName>
        <fullName evidence="2">Uncharacterized protein</fullName>
    </submittedName>
</protein>
<proteinExistence type="predicted"/>
<reference evidence="2 3" key="1">
    <citation type="submission" date="2019-04" db="EMBL/GenBank/DDBJ databases">
        <title>Friends and foes A comparative genomics study of 23 Aspergillus species from section Flavi.</title>
        <authorList>
            <consortium name="DOE Joint Genome Institute"/>
            <person name="Kjaerbolling I."/>
            <person name="Vesth T."/>
            <person name="Frisvad J.C."/>
            <person name="Nybo J.L."/>
            <person name="Theobald S."/>
            <person name="Kildgaard S."/>
            <person name="Isbrandt T."/>
            <person name="Kuo A."/>
            <person name="Sato A."/>
            <person name="Lyhne E.K."/>
            <person name="Kogle M.E."/>
            <person name="Wiebenga A."/>
            <person name="Kun R.S."/>
            <person name="Lubbers R.J."/>
            <person name="Makela M.R."/>
            <person name="Barry K."/>
            <person name="Chovatia M."/>
            <person name="Clum A."/>
            <person name="Daum C."/>
            <person name="Haridas S."/>
            <person name="He G."/>
            <person name="LaButti K."/>
            <person name="Lipzen A."/>
            <person name="Mondo S."/>
            <person name="Riley R."/>
            <person name="Salamov A."/>
            <person name="Simmons B.A."/>
            <person name="Magnuson J.K."/>
            <person name="Henrissat B."/>
            <person name="Mortensen U.H."/>
            <person name="Larsen T.O."/>
            <person name="Devries R.P."/>
            <person name="Grigoriev I.V."/>
            <person name="Machida M."/>
            <person name="Baker S.E."/>
            <person name="Andersen M.R."/>
        </authorList>
    </citation>
    <scope>NUCLEOTIDE SEQUENCE [LARGE SCALE GENOMIC DNA]</scope>
    <source>
        <strain evidence="2 3">CBS 117626</strain>
    </source>
</reference>
<name>A0A5N6V4I0_ASPTM</name>
<feature type="signal peptide" evidence="1">
    <location>
        <begin position="1"/>
        <end position="33"/>
    </location>
</feature>